<proteinExistence type="predicted"/>
<dbReference type="Proteomes" id="UP000887565">
    <property type="component" value="Unplaced"/>
</dbReference>
<protein>
    <submittedName>
        <fullName evidence="2">Uncharacterized protein</fullName>
    </submittedName>
</protein>
<name>A0A915LBI5_ROMCU</name>
<evidence type="ECO:0000313" key="2">
    <source>
        <dbReference type="WBParaSite" id="nRc.2.0.1.t48212-RA"/>
    </source>
</evidence>
<dbReference type="AlphaFoldDB" id="A0A915LBI5"/>
<organism evidence="1 2">
    <name type="scientific">Romanomermis culicivorax</name>
    <name type="common">Nematode worm</name>
    <dbReference type="NCBI Taxonomy" id="13658"/>
    <lineage>
        <taxon>Eukaryota</taxon>
        <taxon>Metazoa</taxon>
        <taxon>Ecdysozoa</taxon>
        <taxon>Nematoda</taxon>
        <taxon>Enoplea</taxon>
        <taxon>Dorylaimia</taxon>
        <taxon>Mermithida</taxon>
        <taxon>Mermithoidea</taxon>
        <taxon>Mermithidae</taxon>
        <taxon>Romanomermis</taxon>
    </lineage>
</organism>
<dbReference type="WBParaSite" id="nRc.2.0.1.t48212-RA">
    <property type="protein sequence ID" value="nRc.2.0.1.t48212-RA"/>
    <property type="gene ID" value="nRc.2.0.1.g48212"/>
</dbReference>
<accession>A0A915LBI5</accession>
<sequence>MKPDTGIDRISEDQQYAKWTSVHGATNYGSGLHRNQGSRFVMVIQKFLATSRTWFAYDRGKDWFDLAVHFKTGLPDRMTMP</sequence>
<reference evidence="2" key="1">
    <citation type="submission" date="2022-11" db="UniProtKB">
        <authorList>
            <consortium name="WormBaseParasite"/>
        </authorList>
    </citation>
    <scope>IDENTIFICATION</scope>
</reference>
<evidence type="ECO:0000313" key="1">
    <source>
        <dbReference type="Proteomes" id="UP000887565"/>
    </source>
</evidence>
<keyword evidence="1" id="KW-1185">Reference proteome</keyword>